<evidence type="ECO:0000313" key="1">
    <source>
        <dbReference type="EMBL" id="TEB18403.1"/>
    </source>
</evidence>
<dbReference type="Proteomes" id="UP000298030">
    <property type="component" value="Unassembled WGS sequence"/>
</dbReference>
<reference evidence="1 2" key="1">
    <citation type="journal article" date="2019" name="Nat. Ecol. Evol.">
        <title>Megaphylogeny resolves global patterns of mushroom evolution.</title>
        <authorList>
            <person name="Varga T."/>
            <person name="Krizsan K."/>
            <person name="Foldi C."/>
            <person name="Dima B."/>
            <person name="Sanchez-Garcia M."/>
            <person name="Sanchez-Ramirez S."/>
            <person name="Szollosi G.J."/>
            <person name="Szarkandi J.G."/>
            <person name="Papp V."/>
            <person name="Albert L."/>
            <person name="Andreopoulos W."/>
            <person name="Angelini C."/>
            <person name="Antonin V."/>
            <person name="Barry K.W."/>
            <person name="Bougher N.L."/>
            <person name="Buchanan P."/>
            <person name="Buyck B."/>
            <person name="Bense V."/>
            <person name="Catcheside P."/>
            <person name="Chovatia M."/>
            <person name="Cooper J."/>
            <person name="Damon W."/>
            <person name="Desjardin D."/>
            <person name="Finy P."/>
            <person name="Geml J."/>
            <person name="Haridas S."/>
            <person name="Hughes K."/>
            <person name="Justo A."/>
            <person name="Karasinski D."/>
            <person name="Kautmanova I."/>
            <person name="Kiss B."/>
            <person name="Kocsube S."/>
            <person name="Kotiranta H."/>
            <person name="LaButti K.M."/>
            <person name="Lechner B.E."/>
            <person name="Liimatainen K."/>
            <person name="Lipzen A."/>
            <person name="Lukacs Z."/>
            <person name="Mihaltcheva S."/>
            <person name="Morgado L.N."/>
            <person name="Niskanen T."/>
            <person name="Noordeloos M.E."/>
            <person name="Ohm R.A."/>
            <person name="Ortiz-Santana B."/>
            <person name="Ovrebo C."/>
            <person name="Racz N."/>
            <person name="Riley R."/>
            <person name="Savchenko A."/>
            <person name="Shiryaev A."/>
            <person name="Soop K."/>
            <person name="Spirin V."/>
            <person name="Szebenyi C."/>
            <person name="Tomsovsky M."/>
            <person name="Tulloss R.E."/>
            <person name="Uehling J."/>
            <person name="Grigoriev I.V."/>
            <person name="Vagvolgyi C."/>
            <person name="Papp T."/>
            <person name="Martin F.M."/>
            <person name="Miettinen O."/>
            <person name="Hibbett D.S."/>
            <person name="Nagy L.G."/>
        </authorList>
    </citation>
    <scope>NUCLEOTIDE SEQUENCE [LARGE SCALE GENOMIC DNA]</scope>
    <source>
        <strain evidence="1 2">FP101781</strain>
    </source>
</reference>
<evidence type="ECO:0000313" key="2">
    <source>
        <dbReference type="Proteomes" id="UP000298030"/>
    </source>
</evidence>
<keyword evidence="2" id="KW-1185">Reference proteome</keyword>
<name>A0A4Y7SAH4_COPMI</name>
<sequence length="172" mass="18597">MTCHFRTALHWLAFATLEIIAASIVILREAVGTKQARRTLEFSERPSRVALCTIPLEINPRARLVLSPNGHLPLISIGPRSFLMATSPQYTGSRGYFTVHHHCGSSGGIWLLSALSRGSSANTLPPTLNITVWTQMDSGSRFRGAIDGSTQTPTCYGVSCSLPCSPVRTVST</sequence>
<gene>
    <name evidence="1" type="ORF">FA13DRAFT_613376</name>
</gene>
<dbReference type="AlphaFoldDB" id="A0A4Y7SAH4"/>
<organism evidence="1 2">
    <name type="scientific">Coprinellus micaceus</name>
    <name type="common">Glistening ink-cap mushroom</name>
    <name type="synonym">Coprinus micaceus</name>
    <dbReference type="NCBI Taxonomy" id="71717"/>
    <lineage>
        <taxon>Eukaryota</taxon>
        <taxon>Fungi</taxon>
        <taxon>Dikarya</taxon>
        <taxon>Basidiomycota</taxon>
        <taxon>Agaricomycotina</taxon>
        <taxon>Agaricomycetes</taxon>
        <taxon>Agaricomycetidae</taxon>
        <taxon>Agaricales</taxon>
        <taxon>Agaricineae</taxon>
        <taxon>Psathyrellaceae</taxon>
        <taxon>Coprinellus</taxon>
    </lineage>
</organism>
<proteinExistence type="predicted"/>
<protein>
    <submittedName>
        <fullName evidence="1">Uncharacterized protein</fullName>
    </submittedName>
</protein>
<dbReference type="EMBL" id="QPFP01000257">
    <property type="protein sequence ID" value="TEB18403.1"/>
    <property type="molecule type" value="Genomic_DNA"/>
</dbReference>
<comment type="caution">
    <text evidence="1">The sequence shown here is derived from an EMBL/GenBank/DDBJ whole genome shotgun (WGS) entry which is preliminary data.</text>
</comment>
<accession>A0A4Y7SAH4</accession>